<dbReference type="PANTHER" id="PTHR42103:SF2">
    <property type="entry name" value="AB HYDROLASE-1 DOMAIN-CONTAINING PROTEIN"/>
    <property type="match status" value="1"/>
</dbReference>
<dbReference type="AlphaFoldDB" id="A0A5C0UHS3"/>
<name>A0A5C0UHS3_9PROT</name>
<evidence type="ECO:0000259" key="1">
    <source>
        <dbReference type="Pfam" id="PF12146"/>
    </source>
</evidence>
<dbReference type="OrthoDB" id="9800435at2"/>
<dbReference type="SUPFAM" id="SSF53474">
    <property type="entry name" value="alpha/beta-Hydrolases"/>
    <property type="match status" value="1"/>
</dbReference>
<dbReference type="PANTHER" id="PTHR42103">
    <property type="entry name" value="ALPHA/BETA-HYDROLASES SUPERFAMILY PROTEIN"/>
    <property type="match status" value="1"/>
</dbReference>
<dbReference type="EMBL" id="CP043314">
    <property type="protein sequence ID" value="QEK39270.1"/>
    <property type="molecule type" value="Genomic_DNA"/>
</dbReference>
<sequence>MNFIKNRLSFKGFDPFSLNGNLYSVVINTEEGLLEGRYFESLKENRQPKSVALVLHPDPKKNGSMNNKVVKSMFNAFAALGFDVLRFNFRGVGKSKGKISKDEDQNLKDALKCMDWLISKHEEICNAWIAGFAFGGFIGMKAVMRRPDITGFVLASPTAETSSLNMLTPCPDGIVVAGGKDTFSEENHAYELSKALLNQSNSEIELEYLPESDHYFSNHEDLLRQKIESFVKKRIRTPSEIITVKRKRKKQSKSAE</sequence>
<dbReference type="Proteomes" id="UP000324924">
    <property type="component" value="Chromosome"/>
</dbReference>
<gene>
    <name evidence="2" type="ORF">FZC36_02455</name>
</gene>
<evidence type="ECO:0000313" key="2">
    <source>
        <dbReference type="EMBL" id="QEK39270.1"/>
    </source>
</evidence>
<dbReference type="RefSeq" id="WP_148972393.1">
    <property type="nucleotide sequence ID" value="NZ_CP043314.1"/>
</dbReference>
<dbReference type="Gene3D" id="3.40.50.1820">
    <property type="entry name" value="alpha/beta hydrolase"/>
    <property type="match status" value="1"/>
</dbReference>
<keyword evidence="2" id="KW-0378">Hydrolase</keyword>
<dbReference type="KEGG" id="nabu:FZC36_02455"/>
<dbReference type="Pfam" id="PF12146">
    <property type="entry name" value="Hydrolase_4"/>
    <property type="match status" value="1"/>
</dbReference>
<protein>
    <submittedName>
        <fullName evidence="2">Alpha/beta fold hydrolase</fullName>
    </submittedName>
</protein>
<keyword evidence="3" id="KW-1185">Reference proteome</keyword>
<accession>A0A5C0UHS3</accession>
<dbReference type="InterPro" id="IPR029058">
    <property type="entry name" value="AB_hydrolase_fold"/>
</dbReference>
<evidence type="ECO:0000313" key="3">
    <source>
        <dbReference type="Proteomes" id="UP000324924"/>
    </source>
</evidence>
<dbReference type="GO" id="GO:0016787">
    <property type="term" value="F:hydrolase activity"/>
    <property type="evidence" value="ECO:0007669"/>
    <property type="project" value="UniProtKB-KW"/>
</dbReference>
<dbReference type="InterPro" id="IPR022742">
    <property type="entry name" value="Hydrolase_4"/>
</dbReference>
<organism evidence="2 3">
    <name type="scientific">Candidatus Nesciobacter abundans</name>
    <dbReference type="NCBI Taxonomy" id="2601668"/>
    <lineage>
        <taxon>Bacteria</taxon>
        <taxon>Pseudomonadati</taxon>
        <taxon>Pseudomonadota</taxon>
        <taxon>Alphaproteobacteria</taxon>
        <taxon>Holosporales</taxon>
        <taxon>Holosporaceae</taxon>
        <taxon>Candidatus Nesciobacter</taxon>
    </lineage>
</organism>
<feature type="domain" description="Serine aminopeptidase S33" evidence="1">
    <location>
        <begin position="71"/>
        <end position="162"/>
    </location>
</feature>
<proteinExistence type="predicted"/>
<reference evidence="2 3" key="1">
    <citation type="submission" date="2019-08" db="EMBL/GenBank/DDBJ databases">
        <title>Highly reduced genomes of protist endosymbionts show evolutionary convergence.</title>
        <authorList>
            <person name="George E."/>
            <person name="Husnik F."/>
            <person name="Tashyreva D."/>
            <person name="Prokopchuk G."/>
            <person name="Horak A."/>
            <person name="Kwong W.K."/>
            <person name="Lukes J."/>
            <person name="Keeling P.J."/>
        </authorList>
    </citation>
    <scope>NUCLEOTIDE SEQUENCE [LARGE SCALE GENOMIC DNA]</scope>
    <source>
        <strain evidence="2">1604HC</strain>
    </source>
</reference>